<name>A0A3L7IWJ5_9MICO</name>
<dbReference type="Pfam" id="PF03466">
    <property type="entry name" value="LysR_substrate"/>
    <property type="match status" value="1"/>
</dbReference>
<dbReference type="PANTHER" id="PTHR30346:SF0">
    <property type="entry name" value="HCA OPERON TRANSCRIPTIONAL ACTIVATOR HCAR"/>
    <property type="match status" value="1"/>
</dbReference>
<evidence type="ECO:0000256" key="1">
    <source>
        <dbReference type="ARBA" id="ARBA00009437"/>
    </source>
</evidence>
<keyword evidence="2" id="KW-0805">Transcription regulation</keyword>
<keyword evidence="4" id="KW-0804">Transcription</keyword>
<gene>
    <name evidence="6" type="ORF">D9V28_11425</name>
</gene>
<dbReference type="Proteomes" id="UP000282460">
    <property type="component" value="Unassembled WGS sequence"/>
</dbReference>
<dbReference type="PROSITE" id="PS50931">
    <property type="entry name" value="HTH_LYSR"/>
    <property type="match status" value="1"/>
</dbReference>
<dbReference type="Gene3D" id="3.40.190.10">
    <property type="entry name" value="Periplasmic binding protein-like II"/>
    <property type="match status" value="2"/>
</dbReference>
<dbReference type="InterPro" id="IPR005119">
    <property type="entry name" value="LysR_subst-bd"/>
</dbReference>
<comment type="caution">
    <text evidence="6">The sequence shown here is derived from an EMBL/GenBank/DDBJ whole genome shotgun (WGS) entry which is preliminary data.</text>
</comment>
<dbReference type="SUPFAM" id="SSF53850">
    <property type="entry name" value="Periplasmic binding protein-like II"/>
    <property type="match status" value="1"/>
</dbReference>
<feature type="domain" description="HTH lysR-type" evidence="5">
    <location>
        <begin position="13"/>
        <end position="71"/>
    </location>
</feature>
<dbReference type="Gene3D" id="1.10.10.10">
    <property type="entry name" value="Winged helix-like DNA-binding domain superfamily/Winged helix DNA-binding domain"/>
    <property type="match status" value="1"/>
</dbReference>
<evidence type="ECO:0000259" key="5">
    <source>
        <dbReference type="PROSITE" id="PS50931"/>
    </source>
</evidence>
<evidence type="ECO:0000256" key="3">
    <source>
        <dbReference type="ARBA" id="ARBA00023125"/>
    </source>
</evidence>
<dbReference type="GO" id="GO:0003677">
    <property type="term" value="F:DNA binding"/>
    <property type="evidence" value="ECO:0007669"/>
    <property type="project" value="UniProtKB-KW"/>
</dbReference>
<dbReference type="Pfam" id="PF00126">
    <property type="entry name" value="HTH_1"/>
    <property type="match status" value="1"/>
</dbReference>
<dbReference type="InterPro" id="IPR036390">
    <property type="entry name" value="WH_DNA-bd_sf"/>
</dbReference>
<dbReference type="AlphaFoldDB" id="A0A3L7IWJ5"/>
<dbReference type="InterPro" id="IPR000847">
    <property type="entry name" value="LysR_HTH_N"/>
</dbReference>
<accession>A0A3L7IWJ5</accession>
<dbReference type="SUPFAM" id="SSF46785">
    <property type="entry name" value="Winged helix' DNA-binding domain"/>
    <property type="match status" value="1"/>
</dbReference>
<evidence type="ECO:0000313" key="6">
    <source>
        <dbReference type="EMBL" id="RLQ82573.1"/>
    </source>
</evidence>
<dbReference type="PANTHER" id="PTHR30346">
    <property type="entry name" value="TRANSCRIPTIONAL DUAL REGULATOR HCAR-RELATED"/>
    <property type="match status" value="1"/>
</dbReference>
<sequence>MGCGMDIRGNPNITMRQLWHFVTAAEAGTISEAARRLRMAPSAISMSLSELERLTGSQLCVKRKAHGLTLTSAGRVAFAQAKQILDLVDEIVHFSGDERSNVRGPLTVGCYMPLAPAVIPHMLRAFAEACPGVDVNFVEGYHEDLQEQLLSGAIDVAFLYDAGLDPEIQTVPLLSVRPYLFLADDHPLAKQAEVRLADVADDPLILFDASPISARVLDLFRDANLAPAVRHRSRSYATVRSLVGAGMGISVLFQRPKLDLSYAGLRVVSKPLDARANTAPPFVALAWSRGMQPNARTRAWLEVAVESFSEEDEDW</sequence>
<dbReference type="GO" id="GO:0003700">
    <property type="term" value="F:DNA-binding transcription factor activity"/>
    <property type="evidence" value="ECO:0007669"/>
    <property type="project" value="InterPro"/>
</dbReference>
<comment type="similarity">
    <text evidence="1">Belongs to the LysR transcriptional regulatory family.</text>
</comment>
<protein>
    <submittedName>
        <fullName evidence="6">LysR family transcriptional regulator</fullName>
    </submittedName>
</protein>
<keyword evidence="3" id="KW-0238">DNA-binding</keyword>
<dbReference type="EMBL" id="RCWJ01000003">
    <property type="protein sequence ID" value="RLQ82573.1"/>
    <property type="molecule type" value="Genomic_DNA"/>
</dbReference>
<evidence type="ECO:0000256" key="2">
    <source>
        <dbReference type="ARBA" id="ARBA00023015"/>
    </source>
</evidence>
<organism evidence="6 7">
    <name type="scientific">Mycetocola zhadangensis</name>
    <dbReference type="NCBI Taxonomy" id="1164595"/>
    <lineage>
        <taxon>Bacteria</taxon>
        <taxon>Bacillati</taxon>
        <taxon>Actinomycetota</taxon>
        <taxon>Actinomycetes</taxon>
        <taxon>Micrococcales</taxon>
        <taxon>Microbacteriaceae</taxon>
        <taxon>Mycetocola</taxon>
    </lineage>
</organism>
<evidence type="ECO:0000313" key="7">
    <source>
        <dbReference type="Proteomes" id="UP000282460"/>
    </source>
</evidence>
<dbReference type="InterPro" id="IPR036388">
    <property type="entry name" value="WH-like_DNA-bd_sf"/>
</dbReference>
<evidence type="ECO:0000256" key="4">
    <source>
        <dbReference type="ARBA" id="ARBA00023163"/>
    </source>
</evidence>
<keyword evidence="7" id="KW-1185">Reference proteome</keyword>
<reference evidence="6 7" key="1">
    <citation type="submission" date="2018-10" db="EMBL/GenBank/DDBJ databases">
        <authorList>
            <person name="Li J."/>
        </authorList>
    </citation>
    <scope>NUCLEOTIDE SEQUENCE [LARGE SCALE GENOMIC DNA]</scope>
    <source>
        <strain evidence="6 7">ZD1-4</strain>
    </source>
</reference>
<proteinExistence type="inferred from homology"/>
<dbReference type="GO" id="GO:0032993">
    <property type="term" value="C:protein-DNA complex"/>
    <property type="evidence" value="ECO:0007669"/>
    <property type="project" value="TreeGrafter"/>
</dbReference>
<dbReference type="OrthoDB" id="3461141at2"/>